<dbReference type="STRING" id="1121945.GCA_000421805_01807"/>
<comment type="caution">
    <text evidence="1">The sequence shown here is derived from an EMBL/GenBank/DDBJ whole genome shotgun (WGS) entry which is preliminary data.</text>
</comment>
<evidence type="ECO:0000313" key="1">
    <source>
        <dbReference type="EMBL" id="OSP09937.1"/>
    </source>
</evidence>
<sequence>MPSPREAIREHGWTVEHVSHERIAKYNACYRVELDGELIYPPAADDLGIPRNEVWISEKWSRYDRFILYHELREILHRANGHDKSTAHRLAERDELSLWRDNPRWRVMNAEWDQGRAHLPFPHEGGGLSRRTAAATARSR</sequence>
<dbReference type="AlphaFoldDB" id="A0A1X4HA49"/>
<dbReference type="Proteomes" id="UP000193587">
    <property type="component" value="Unassembled WGS sequence"/>
</dbReference>
<organism evidence="1 2">
    <name type="scientific">Halorubrum ezzemoulense DSM 17463</name>
    <dbReference type="NCBI Taxonomy" id="1121945"/>
    <lineage>
        <taxon>Archaea</taxon>
        <taxon>Methanobacteriati</taxon>
        <taxon>Methanobacteriota</taxon>
        <taxon>Stenosarchaea group</taxon>
        <taxon>Halobacteria</taxon>
        <taxon>Halobacteriales</taxon>
        <taxon>Haloferacaceae</taxon>
        <taxon>Halorubrum</taxon>
    </lineage>
</organism>
<accession>A0A1X4HA49</accession>
<gene>
    <name evidence="1" type="ORF">B9H04_04200</name>
</gene>
<dbReference type="RefSeq" id="WP_049931583.1">
    <property type="nucleotide sequence ID" value="NZ_ATXS01000006.1"/>
</dbReference>
<reference evidence="1 2" key="1">
    <citation type="submission" date="2017-04" db="EMBL/GenBank/DDBJ databases">
        <title>MLSA of the genus Halorubrum.</title>
        <authorList>
            <person name="De La Haba R."/>
            <person name="Sanchez-Porro C."/>
            <person name="Infante-Dominguez C."/>
            <person name="Ventosa A."/>
        </authorList>
    </citation>
    <scope>NUCLEOTIDE SEQUENCE [LARGE SCALE GENOMIC DNA]</scope>
    <source>
        <strain evidence="1 2">DSM 17463</strain>
    </source>
</reference>
<name>A0A1X4HA49_HALEZ</name>
<evidence type="ECO:0000313" key="2">
    <source>
        <dbReference type="Proteomes" id="UP000193587"/>
    </source>
</evidence>
<protein>
    <submittedName>
        <fullName evidence="1">Uncharacterized protein</fullName>
    </submittedName>
</protein>
<dbReference type="eggNOG" id="arCOG14866">
    <property type="taxonomic scope" value="Archaea"/>
</dbReference>
<dbReference type="EMBL" id="NEDJ01000008">
    <property type="protein sequence ID" value="OSP09937.1"/>
    <property type="molecule type" value="Genomic_DNA"/>
</dbReference>
<proteinExistence type="predicted"/>